<dbReference type="InterPro" id="IPR036869">
    <property type="entry name" value="J_dom_sf"/>
</dbReference>
<comment type="caution">
    <text evidence="3">The sequence shown here is derived from an EMBL/GenBank/DDBJ whole genome shotgun (WGS) entry which is preliminary data.</text>
</comment>
<keyword evidence="4" id="KW-1185">Reference proteome</keyword>
<evidence type="ECO:0000256" key="1">
    <source>
        <dbReference type="SAM" id="MobiDB-lite"/>
    </source>
</evidence>
<sequence>MNILVCLVNNNPTAADQHSENNKNRQNDSGSNLNQHVQSDILEDLSVIDSEFLLKFNMKLVGIVASKVWDEVGDVNAVPASLTTGKCLQRVIIPLGFAWWSLNIWHFVKDYRENKIALRELIRRIGRYVVTEMDTAGLACLILTLVAGTAGFAVGIGLVVLLSPLDYFLGDRISKLLLHRPPEEKEAWHVEQLRKRKQGILRKAYKILQIEEHASNWEVDRAYRDAARIYHPCKRAQDIQVYRFDVINKAYTLVKQDRSQNNEKYEVNNNTITPSQAITER</sequence>
<dbReference type="AlphaFoldDB" id="A0A8B6FU56"/>
<protein>
    <recommendedName>
        <fullName evidence="2">J domain-containing protein</fullName>
    </recommendedName>
</protein>
<evidence type="ECO:0000313" key="3">
    <source>
        <dbReference type="EMBL" id="VDI53773.1"/>
    </source>
</evidence>
<dbReference type="Proteomes" id="UP000596742">
    <property type="component" value="Unassembled WGS sequence"/>
</dbReference>
<proteinExistence type="predicted"/>
<dbReference type="SUPFAM" id="SSF46565">
    <property type="entry name" value="Chaperone J-domain"/>
    <property type="match status" value="1"/>
</dbReference>
<dbReference type="PROSITE" id="PS50076">
    <property type="entry name" value="DNAJ_2"/>
    <property type="match status" value="1"/>
</dbReference>
<gene>
    <name evidence="3" type="ORF">MGAL_10B058613</name>
</gene>
<reference evidence="3" key="1">
    <citation type="submission" date="2018-11" db="EMBL/GenBank/DDBJ databases">
        <authorList>
            <person name="Alioto T."/>
            <person name="Alioto T."/>
        </authorList>
    </citation>
    <scope>NUCLEOTIDE SEQUENCE</scope>
</reference>
<organism evidence="3 4">
    <name type="scientific">Mytilus galloprovincialis</name>
    <name type="common">Mediterranean mussel</name>
    <dbReference type="NCBI Taxonomy" id="29158"/>
    <lineage>
        <taxon>Eukaryota</taxon>
        <taxon>Metazoa</taxon>
        <taxon>Spiralia</taxon>
        <taxon>Lophotrochozoa</taxon>
        <taxon>Mollusca</taxon>
        <taxon>Bivalvia</taxon>
        <taxon>Autobranchia</taxon>
        <taxon>Pteriomorphia</taxon>
        <taxon>Mytilida</taxon>
        <taxon>Mytiloidea</taxon>
        <taxon>Mytilidae</taxon>
        <taxon>Mytilinae</taxon>
        <taxon>Mytilus</taxon>
    </lineage>
</organism>
<evidence type="ECO:0000259" key="2">
    <source>
        <dbReference type="PROSITE" id="PS50076"/>
    </source>
</evidence>
<dbReference type="PRINTS" id="PR00625">
    <property type="entry name" value="JDOMAIN"/>
</dbReference>
<dbReference type="EMBL" id="UYJE01007335">
    <property type="protein sequence ID" value="VDI53773.1"/>
    <property type="molecule type" value="Genomic_DNA"/>
</dbReference>
<dbReference type="Pfam" id="PF00226">
    <property type="entry name" value="DnaJ"/>
    <property type="match status" value="1"/>
</dbReference>
<feature type="domain" description="J" evidence="2">
    <location>
        <begin position="203"/>
        <end position="269"/>
    </location>
</feature>
<dbReference type="InterPro" id="IPR001623">
    <property type="entry name" value="DnaJ_domain"/>
</dbReference>
<dbReference type="SMART" id="SM00271">
    <property type="entry name" value="DnaJ"/>
    <property type="match status" value="1"/>
</dbReference>
<feature type="compositionally biased region" description="Basic and acidic residues" evidence="1">
    <location>
        <begin position="17"/>
        <end position="26"/>
    </location>
</feature>
<evidence type="ECO:0000313" key="4">
    <source>
        <dbReference type="Proteomes" id="UP000596742"/>
    </source>
</evidence>
<dbReference type="CDD" id="cd06257">
    <property type="entry name" value="DnaJ"/>
    <property type="match status" value="1"/>
</dbReference>
<feature type="region of interest" description="Disordered" evidence="1">
    <location>
        <begin position="14"/>
        <end position="33"/>
    </location>
</feature>
<dbReference type="Gene3D" id="1.10.287.110">
    <property type="entry name" value="DnaJ domain"/>
    <property type="match status" value="1"/>
</dbReference>
<accession>A0A8B6FU56</accession>
<name>A0A8B6FU56_MYTGA</name>